<dbReference type="Gene3D" id="1.25.40.10">
    <property type="entry name" value="Tetratricopeptide repeat domain"/>
    <property type="match status" value="1"/>
</dbReference>
<dbReference type="AlphaFoldDB" id="A0A2G8TID8"/>
<name>A0A2G8TID8_9BURK</name>
<sequence length="493" mass="52607">MTRHLHEPANALLYRALDLPSDQRQQFIADACEGDTELLALVKTLLARIEELDEFIESPLNVLAVSPAMQPAAPQLAEPAAPLQAETPPAAQFSAPAITPDAAQSAIDREPVEPAVAVPERGMWQRHPLGMSTAAVCACALVLVTSAALWHARQSDLARATAEQRVQTPGKPMRGAQFDGSAALDKIPVAARERFVNTAQAYQSQLAEVRRAGGDLDGALQAAQVSLGFTEQQARAHPEEVRWRVQLAAVHGQIGTILVEQGRTADGLAELRKALALRQEISTRDAGNEQLAREVADANAAIGNALMATMDNAAAEPAFAAARATYAAQLRNSPGDATLQAGLIDLELARANVQNLQRHGRDAVATLASLKALARDASKAGADPFLAVRVALLDAHIQPRGTPAQAYAAGQQALSELLKQTEKDPLDTARLRESAIAWQTTGEIGLRAGQTESACRYLGLAVKRYEELEKSKRLNAIDKLRLGQVQAQRKACG</sequence>
<dbReference type="InterPro" id="IPR011990">
    <property type="entry name" value="TPR-like_helical_dom_sf"/>
</dbReference>
<proteinExistence type="predicted"/>
<dbReference type="Proteomes" id="UP000230390">
    <property type="component" value="Unassembled WGS sequence"/>
</dbReference>
<reference evidence="1 2" key="1">
    <citation type="submission" date="2017-10" db="EMBL/GenBank/DDBJ databases">
        <title>Massilia psychrophilum sp. nov., a novel purple-pigmented bacterium isolated from Tianshan glacier, Xinjiang Municipality, China.</title>
        <authorList>
            <person name="Wang H."/>
        </authorList>
    </citation>
    <scope>NUCLEOTIDE SEQUENCE [LARGE SCALE GENOMIC DNA]</scope>
    <source>
        <strain evidence="1 2">JCM 30074</strain>
    </source>
</reference>
<protein>
    <recommendedName>
        <fullName evidence="3">MalT-like TPR region domain-containing protein</fullName>
    </recommendedName>
</protein>
<evidence type="ECO:0000313" key="2">
    <source>
        <dbReference type="Proteomes" id="UP000230390"/>
    </source>
</evidence>
<dbReference type="RefSeq" id="WP_099787722.1">
    <property type="nucleotide sequence ID" value="NZ_JBHLYV010000029.1"/>
</dbReference>
<keyword evidence="2" id="KW-1185">Reference proteome</keyword>
<evidence type="ECO:0000313" key="1">
    <source>
        <dbReference type="EMBL" id="PIL45811.1"/>
    </source>
</evidence>
<dbReference type="SUPFAM" id="SSF48452">
    <property type="entry name" value="TPR-like"/>
    <property type="match status" value="1"/>
</dbReference>
<accession>A0A2G8TID8</accession>
<gene>
    <name evidence="1" type="ORF">CR105_07045</name>
</gene>
<comment type="caution">
    <text evidence="1">The sequence shown here is derived from an EMBL/GenBank/DDBJ whole genome shotgun (WGS) entry which is preliminary data.</text>
</comment>
<dbReference type="EMBL" id="PDOC01000003">
    <property type="protein sequence ID" value="PIL45811.1"/>
    <property type="molecule type" value="Genomic_DNA"/>
</dbReference>
<organism evidence="1 2">
    <name type="scientific">Massilia eurypsychrophila</name>
    <dbReference type="NCBI Taxonomy" id="1485217"/>
    <lineage>
        <taxon>Bacteria</taxon>
        <taxon>Pseudomonadati</taxon>
        <taxon>Pseudomonadota</taxon>
        <taxon>Betaproteobacteria</taxon>
        <taxon>Burkholderiales</taxon>
        <taxon>Oxalobacteraceae</taxon>
        <taxon>Telluria group</taxon>
        <taxon>Massilia</taxon>
    </lineage>
</organism>
<evidence type="ECO:0008006" key="3">
    <source>
        <dbReference type="Google" id="ProtNLM"/>
    </source>
</evidence>